<reference evidence="1 2" key="1">
    <citation type="submission" date="2016-04" db="EMBL/GenBank/DDBJ databases">
        <title>Genome analyses suggest a sexual origin of heterokaryosis in a supposedly ancient asexual fungus.</title>
        <authorList>
            <person name="Ropars J."/>
            <person name="Sedzielewska K."/>
            <person name="Noel J."/>
            <person name="Charron P."/>
            <person name="Farinelli L."/>
            <person name="Marton T."/>
            <person name="Kruger M."/>
            <person name="Pelin A."/>
            <person name="Brachmann A."/>
            <person name="Corradi N."/>
        </authorList>
    </citation>
    <scope>NUCLEOTIDE SEQUENCE [LARGE SCALE GENOMIC DNA]</scope>
    <source>
        <strain evidence="1 2">C2</strain>
    </source>
</reference>
<dbReference type="Proteomes" id="UP000233469">
    <property type="component" value="Unassembled WGS sequence"/>
</dbReference>
<sequence length="82" mass="9536">MSKTVPETFTSDIKQYSQKKVKYAYRFEKMKKTLNLALDMGCKNEIIDMINGFIDRKKAIIKDTNVTNDEANFQILDPVVQK</sequence>
<dbReference type="EMBL" id="LLXL01000343">
    <property type="protein sequence ID" value="PKK73835.1"/>
    <property type="molecule type" value="Genomic_DNA"/>
</dbReference>
<protein>
    <submittedName>
        <fullName evidence="1">Uncharacterized protein</fullName>
    </submittedName>
</protein>
<gene>
    <name evidence="1" type="ORF">RhiirC2_775521</name>
</gene>
<dbReference type="VEuPathDB" id="FungiDB:FUN_024237"/>
<dbReference type="VEuPathDB" id="FungiDB:RhiirA1_475622"/>
<accession>A0A2N1NIS8</accession>
<organism evidence="1 2">
    <name type="scientific">Rhizophagus irregularis</name>
    <dbReference type="NCBI Taxonomy" id="588596"/>
    <lineage>
        <taxon>Eukaryota</taxon>
        <taxon>Fungi</taxon>
        <taxon>Fungi incertae sedis</taxon>
        <taxon>Mucoromycota</taxon>
        <taxon>Glomeromycotina</taxon>
        <taxon>Glomeromycetes</taxon>
        <taxon>Glomerales</taxon>
        <taxon>Glomeraceae</taxon>
        <taxon>Rhizophagus</taxon>
    </lineage>
</organism>
<name>A0A2N1NIS8_9GLOM</name>
<proteinExistence type="predicted"/>
<comment type="caution">
    <text evidence="1">The sequence shown here is derived from an EMBL/GenBank/DDBJ whole genome shotgun (WGS) entry which is preliminary data.</text>
</comment>
<dbReference type="AlphaFoldDB" id="A0A2N1NIS8"/>
<evidence type="ECO:0000313" key="1">
    <source>
        <dbReference type="EMBL" id="PKK73835.1"/>
    </source>
</evidence>
<reference evidence="1 2" key="2">
    <citation type="submission" date="2017-10" db="EMBL/GenBank/DDBJ databases">
        <title>Extensive intraspecific genome diversity in a model arbuscular mycorrhizal fungus.</title>
        <authorList>
            <person name="Chen E.C.H."/>
            <person name="Morin E."/>
            <person name="Baudet D."/>
            <person name="Noel J."/>
            <person name="Ndikumana S."/>
            <person name="Charron P."/>
            <person name="St-Onge C."/>
            <person name="Giorgi J."/>
            <person name="Grigoriev I.V."/>
            <person name="Roux C."/>
            <person name="Martin F.M."/>
            <person name="Corradi N."/>
        </authorList>
    </citation>
    <scope>NUCLEOTIDE SEQUENCE [LARGE SCALE GENOMIC DNA]</scope>
    <source>
        <strain evidence="1 2">C2</strain>
    </source>
</reference>
<evidence type="ECO:0000313" key="2">
    <source>
        <dbReference type="Proteomes" id="UP000233469"/>
    </source>
</evidence>